<dbReference type="InterPro" id="IPR036291">
    <property type="entry name" value="NAD(P)-bd_dom_sf"/>
</dbReference>
<evidence type="ECO:0000256" key="1">
    <source>
        <dbReference type="ARBA" id="ARBA00005189"/>
    </source>
</evidence>
<protein>
    <recommendedName>
        <fullName evidence="3">trans-2-enoyl-CoA reductase (NAD(+))</fullName>
        <ecNumber evidence="3">1.3.1.44</ecNumber>
    </recommendedName>
</protein>
<feature type="domain" description="Trans-2-enoyl-CoA reductase-like NAD(P)H binding" evidence="13">
    <location>
        <begin position="30"/>
        <end position="98"/>
    </location>
</feature>
<keyword evidence="6 14" id="KW-0560">Oxidoreductase</keyword>
<dbReference type="PANTHER" id="PTHR37480:SF1">
    <property type="entry name" value="ENOYL-[ACYL-CARRIER-PROTEIN] REDUCTASE [NADH]"/>
    <property type="match status" value="1"/>
</dbReference>
<evidence type="ECO:0000256" key="10">
    <source>
        <dbReference type="ARBA" id="ARBA00048302"/>
    </source>
</evidence>
<keyword evidence="7" id="KW-0520">NAD</keyword>
<dbReference type="EC" id="1.3.1.44" evidence="3"/>
<reference evidence="14 15" key="1">
    <citation type="submission" date="2018-03" db="EMBL/GenBank/DDBJ databases">
        <title>Draft Genome Sequences of the Obligatory Marine Myxobacteria Enhygromyxa salina SWB005.</title>
        <authorList>
            <person name="Poehlein A."/>
            <person name="Moghaddam J.A."/>
            <person name="Harms H."/>
            <person name="Alanjari M."/>
            <person name="Koenig G.M."/>
            <person name="Daniel R."/>
            <person name="Schaeberle T.F."/>
        </authorList>
    </citation>
    <scope>NUCLEOTIDE SEQUENCE [LARGE SCALE GENOMIC DNA]</scope>
    <source>
        <strain evidence="14 15">SWB005</strain>
    </source>
</reference>
<evidence type="ECO:0000256" key="9">
    <source>
        <dbReference type="ARBA" id="ARBA00023160"/>
    </source>
</evidence>
<evidence type="ECO:0000256" key="5">
    <source>
        <dbReference type="ARBA" id="ARBA00022832"/>
    </source>
</evidence>
<organism evidence="14 15">
    <name type="scientific">Enhygromyxa salina</name>
    <dbReference type="NCBI Taxonomy" id="215803"/>
    <lineage>
        <taxon>Bacteria</taxon>
        <taxon>Pseudomonadati</taxon>
        <taxon>Myxococcota</taxon>
        <taxon>Polyangia</taxon>
        <taxon>Nannocystales</taxon>
        <taxon>Nannocystaceae</taxon>
        <taxon>Enhygromyxa</taxon>
    </lineage>
</organism>
<evidence type="ECO:0000313" key="15">
    <source>
        <dbReference type="Proteomes" id="UP000237968"/>
    </source>
</evidence>
<evidence type="ECO:0000313" key="14">
    <source>
        <dbReference type="EMBL" id="PRP91287.1"/>
    </source>
</evidence>
<evidence type="ECO:0000259" key="11">
    <source>
        <dbReference type="Pfam" id="PF07055"/>
    </source>
</evidence>
<dbReference type="Pfam" id="PF12242">
    <property type="entry name" value="Eno-Rase_NADH_b"/>
    <property type="match status" value="1"/>
</dbReference>
<dbReference type="PANTHER" id="PTHR37480">
    <property type="entry name" value="ENOYL-[ACYL-CARRIER-PROTEIN] REDUCTASE [NADH]"/>
    <property type="match status" value="1"/>
</dbReference>
<evidence type="ECO:0000256" key="3">
    <source>
        <dbReference type="ARBA" id="ARBA00011983"/>
    </source>
</evidence>
<feature type="domain" description="Enoyl reductase FAD binding" evidence="11">
    <location>
        <begin position="355"/>
        <end position="416"/>
    </location>
</feature>
<name>A0A2S9XEL4_9BACT</name>
<dbReference type="InterPro" id="IPR024906">
    <property type="entry name" value="Eno_Rdtase_FAD-bd_dom"/>
</dbReference>
<dbReference type="GO" id="GO:0050343">
    <property type="term" value="F:trans-2-enoyl-CoA reductase (NADH) activity"/>
    <property type="evidence" value="ECO:0007669"/>
    <property type="project" value="UniProtKB-EC"/>
</dbReference>
<keyword evidence="8" id="KW-0443">Lipid metabolism</keyword>
<accession>A0A2S9XEL4</accession>
<dbReference type="Proteomes" id="UP000237968">
    <property type="component" value="Unassembled WGS sequence"/>
</dbReference>
<keyword evidence="9" id="KW-0275">Fatty acid biosynthesis</keyword>
<comment type="caution">
    <text evidence="14">The sequence shown here is derived from an EMBL/GenBank/DDBJ whole genome shotgun (WGS) entry which is preliminary data.</text>
</comment>
<feature type="domain" description="Trans-2-enoyl-CoA reductase catalytic" evidence="12">
    <location>
        <begin position="108"/>
        <end position="348"/>
    </location>
</feature>
<evidence type="ECO:0000256" key="6">
    <source>
        <dbReference type="ARBA" id="ARBA00023002"/>
    </source>
</evidence>
<keyword evidence="5" id="KW-0276">Fatty acid metabolism</keyword>
<dbReference type="Gene3D" id="3.40.50.720">
    <property type="entry name" value="NAD(P)-binding Rossmann-like Domain"/>
    <property type="match status" value="1"/>
</dbReference>
<dbReference type="GO" id="GO:0051287">
    <property type="term" value="F:NAD binding"/>
    <property type="evidence" value="ECO:0007669"/>
    <property type="project" value="TreeGrafter"/>
</dbReference>
<dbReference type="InterPro" id="IPR024910">
    <property type="entry name" value="Enoyl-CoA_Rdtase_cat_dom"/>
</dbReference>
<dbReference type="GO" id="GO:0006633">
    <property type="term" value="P:fatty acid biosynthetic process"/>
    <property type="evidence" value="ECO:0007669"/>
    <property type="project" value="UniProtKB-KW"/>
</dbReference>
<sequence length="427" mass="46357">MVHAGAMKLALPKFQFRFMRAAGNVIFPGNFHPIGTQREAEQMVARAAAGGSRTVEDPDDGGLWLIVGGSGGFGSAARVALACDHGADTINVSFDAAPNPESSNKVRKIGSPAWHRNVAIERELRKLGRTAISRTADAFDPVARASVIESLHARFPGRKLNGLVWALAAPRGLDPRTGKTVSSMLKPLGQSATIKTFGGPDGDTPPQIFELAVAKGTPEEAVSTVWVMGGRVVEAWIEDLLEADLLAPGHTLLTISYRGSPLNAPLYRDGLIGLAKADLEFTTRALSSVLLRAVEGRAFAVEGPAVVTEASGGIPGVPLYLALLFDIMRERHEDPLTSMRRMFNEHFFDAEPKPDADKLIRMDDRELQPEIQDELARRFEALKPGDSFDRGLYDRFMAAYARTRGFGVEGVDYEAEFDTDEVCRVDD</sequence>
<keyword evidence="15" id="KW-1185">Reference proteome</keyword>
<evidence type="ECO:0000256" key="8">
    <source>
        <dbReference type="ARBA" id="ARBA00023098"/>
    </source>
</evidence>
<keyword evidence="4" id="KW-0444">Lipid biosynthesis</keyword>
<evidence type="ECO:0000256" key="7">
    <source>
        <dbReference type="ARBA" id="ARBA00023027"/>
    </source>
</evidence>
<comment type="catalytic activity">
    <reaction evidence="10">
        <text>a 2,3-saturated acyl-CoA + NAD(+) = a (2E)-enoyl-CoA + NADH + H(+)</text>
        <dbReference type="Rhea" id="RHEA:18177"/>
        <dbReference type="ChEBI" id="CHEBI:15378"/>
        <dbReference type="ChEBI" id="CHEBI:57540"/>
        <dbReference type="ChEBI" id="CHEBI:57945"/>
        <dbReference type="ChEBI" id="CHEBI:58856"/>
        <dbReference type="ChEBI" id="CHEBI:65111"/>
        <dbReference type="EC" id="1.3.1.44"/>
    </reaction>
</comment>
<proteinExistence type="predicted"/>
<evidence type="ECO:0000259" key="13">
    <source>
        <dbReference type="Pfam" id="PF12242"/>
    </source>
</evidence>
<dbReference type="SUPFAM" id="SSF51735">
    <property type="entry name" value="NAD(P)-binding Rossmann-fold domains"/>
    <property type="match status" value="1"/>
</dbReference>
<dbReference type="Pfam" id="PF12241">
    <property type="entry name" value="Enoyl_reductase"/>
    <property type="match status" value="1"/>
</dbReference>
<dbReference type="AlphaFoldDB" id="A0A2S9XEL4"/>
<gene>
    <name evidence="14" type="ORF">ENSA5_56360</name>
</gene>
<dbReference type="GO" id="GO:0004318">
    <property type="term" value="F:enoyl-[acyl-carrier-protein] reductase (NADH) activity"/>
    <property type="evidence" value="ECO:0007669"/>
    <property type="project" value="TreeGrafter"/>
</dbReference>
<dbReference type="EMBL" id="PVNK01000248">
    <property type="protein sequence ID" value="PRP91287.1"/>
    <property type="molecule type" value="Genomic_DNA"/>
</dbReference>
<comment type="subunit">
    <text evidence="2">Monomer.</text>
</comment>
<dbReference type="InterPro" id="IPR010758">
    <property type="entry name" value="Trans-2-enoyl-CoA_reductase"/>
</dbReference>
<dbReference type="InterPro" id="IPR050048">
    <property type="entry name" value="FabV-like_NADH_b"/>
</dbReference>
<evidence type="ECO:0000256" key="4">
    <source>
        <dbReference type="ARBA" id="ARBA00022516"/>
    </source>
</evidence>
<comment type="pathway">
    <text evidence="1">Lipid metabolism.</text>
</comment>
<evidence type="ECO:0000256" key="2">
    <source>
        <dbReference type="ARBA" id="ARBA00011245"/>
    </source>
</evidence>
<dbReference type="Pfam" id="PF07055">
    <property type="entry name" value="Eno-Rase_FAD_bd"/>
    <property type="match status" value="1"/>
</dbReference>
<evidence type="ECO:0000259" key="12">
    <source>
        <dbReference type="Pfam" id="PF12241"/>
    </source>
</evidence>